<accession>A0A2C6L0Y1</accession>
<dbReference type="AlphaFoldDB" id="A0A2C6L0Y1"/>
<sequence>MEPSTPSAARRPRLAAAHPPSYQPFVAAISLHEAAGIPGASAARSLCCRPACLRSLRDPRSLLPGSGSFPPVVNGRGAGASPRSNCVGNGGSDKGAVCSCTTNAVQVPSQHVVRSALSHSRAHFPLLGDRRLMAQQPPTANGVMSPVKDSNEVRRGVGVLPAAVDLASAAAASTSCFGTCCIASGPSWQSSVPGELRDAGRASNGDQAAPGAEREDRKEFKARECSSSVTKPPGSVCHQGAREAAARGCFRDSTVSAGAVWDQSKAPEGDGVASECGSHFPAASTVDVFLSRTGVLEEERRDCSPNHASAALDAGPSKLVREVGPLAEAFASVSGRRADSEGLDCRLKDEEDDTQSFLSTSCGCSCSLTGNCTVCSCGSRSDPECSSVGGGSSLRVAVANAASSSAGSVFGSEPGITSRSLRAGCSPDCSCGFCFSRAAVAMEVERADARPPFGVGGAVVLARKGVRRDGITVCGARVADGSMTPVGGRKRLLEEYDGCFDEQGGGRCSVGDRSGQGAEGEKLPASPPGDSVFQTQRNMVTNLFALRSSRGHSVLAELPADALSTSGSHDAAVPAEPVARLGGASFSCTASGVMTPCVDGETAVGVRRPSDGPGITGQRERPSLLLPIPSRKARYSSPSESHNVEKRASQLEECNLTGCVGRRPKEFSEFSPLSVEVCHPQKDKSASAPAELVPWIAPPKDVLSLARNGTEAREMKRACVLPSENAHSQDVEASAVQSLSSVVQEPWESGTPCPPKPVGTLSCVHDTELPGGGWLPASTPVAVAGREEKREERQETSGLLGDDALCDPTRRECLHPVVFREVPVSRSEAIRDVSVQSEVPFQLTSSAAGDGVRTPVEKRALLLPGILSRTARSNSGCCIVRANGMGTRGREAEYPVVSMAVSESSEEESCAASAGLKPCRMRTGIPCQRAASPFASQSAFRHTPPSRACSTSSDSSRCSSGCSSCSSVLRASSKSTSERSSSSVSTRRRRRRLGTGQCNSSSKSKPGRRSRRRGVKFSKSLCQVFIYEAFPWSQPTNTSGSGADGSASETMMEGAESRASVSREADRERTSAGRTLTSGGAKAECLIDRSVPDMEGSVFRRDAVNVAASGVAGALDGVETFVRLGGGNGETETEAKGSWDVDHRLRSGKSADIQPCVSMTTAAAERALASIVASVDMAVPVNGEASVNVIITVHEEAAGGRKSPGRGSACNAVEISDGGAAAPPLATGLGMNEAM</sequence>
<proteinExistence type="predicted"/>
<evidence type="ECO:0000313" key="2">
    <source>
        <dbReference type="EMBL" id="PHJ22747.1"/>
    </source>
</evidence>
<feature type="region of interest" description="Disordered" evidence="1">
    <location>
        <begin position="188"/>
        <end position="237"/>
    </location>
</feature>
<dbReference type="EMBL" id="MIGC01001511">
    <property type="protein sequence ID" value="PHJ22747.1"/>
    <property type="molecule type" value="Genomic_DNA"/>
</dbReference>
<evidence type="ECO:0000256" key="1">
    <source>
        <dbReference type="SAM" id="MobiDB-lite"/>
    </source>
</evidence>
<evidence type="ECO:0000313" key="3">
    <source>
        <dbReference type="Proteomes" id="UP000221165"/>
    </source>
</evidence>
<dbReference type="RefSeq" id="XP_067924424.1">
    <property type="nucleotide sequence ID" value="XM_068063603.1"/>
</dbReference>
<feature type="region of interest" description="Disordered" evidence="1">
    <location>
        <begin position="1036"/>
        <end position="1077"/>
    </location>
</feature>
<feature type="compositionally biased region" description="Low complexity" evidence="1">
    <location>
        <begin position="946"/>
        <end position="961"/>
    </location>
</feature>
<dbReference type="Proteomes" id="UP000221165">
    <property type="component" value="Unassembled WGS sequence"/>
</dbReference>
<feature type="region of interest" description="Disordered" evidence="1">
    <location>
        <begin position="936"/>
        <end position="961"/>
    </location>
</feature>
<feature type="compositionally biased region" description="Basic and acidic residues" evidence="1">
    <location>
        <begin position="1061"/>
        <end position="1071"/>
    </location>
</feature>
<protein>
    <submittedName>
        <fullName evidence="2">Uncharacterized protein</fullName>
    </submittedName>
</protein>
<gene>
    <name evidence="2" type="ORF">CSUI_003405</name>
</gene>
<feature type="compositionally biased region" description="Basic residues" evidence="1">
    <location>
        <begin position="1005"/>
        <end position="1014"/>
    </location>
</feature>
<organism evidence="2 3">
    <name type="scientific">Cystoisospora suis</name>
    <dbReference type="NCBI Taxonomy" id="483139"/>
    <lineage>
        <taxon>Eukaryota</taxon>
        <taxon>Sar</taxon>
        <taxon>Alveolata</taxon>
        <taxon>Apicomplexa</taxon>
        <taxon>Conoidasida</taxon>
        <taxon>Coccidia</taxon>
        <taxon>Eucoccidiorida</taxon>
        <taxon>Eimeriorina</taxon>
        <taxon>Sarcocystidae</taxon>
        <taxon>Cystoisospora</taxon>
    </lineage>
</organism>
<feature type="compositionally biased region" description="Low complexity" evidence="1">
    <location>
        <begin position="975"/>
        <end position="985"/>
    </location>
</feature>
<dbReference type="GeneID" id="94426814"/>
<name>A0A2C6L0Y1_9APIC</name>
<feature type="region of interest" description="Disordered" evidence="1">
    <location>
        <begin position="510"/>
        <end position="531"/>
    </location>
</feature>
<comment type="caution">
    <text evidence="2">The sequence shown here is derived from an EMBL/GenBank/DDBJ whole genome shotgun (WGS) entry which is preliminary data.</text>
</comment>
<feature type="compositionally biased region" description="Basic and acidic residues" evidence="1">
    <location>
        <begin position="212"/>
        <end position="224"/>
    </location>
</feature>
<feature type="region of interest" description="Disordered" evidence="1">
    <location>
        <begin position="975"/>
        <end position="1014"/>
    </location>
</feature>
<keyword evidence="3" id="KW-1185">Reference proteome</keyword>
<dbReference type="VEuPathDB" id="ToxoDB:CSUI_003405"/>
<reference evidence="2 3" key="1">
    <citation type="journal article" date="2017" name="Int. J. Parasitol.">
        <title>The genome of the protozoan parasite Cystoisospora suis and a reverse vaccinology approach to identify vaccine candidates.</title>
        <authorList>
            <person name="Palmieri N."/>
            <person name="Shrestha A."/>
            <person name="Ruttkowski B."/>
            <person name="Beck T."/>
            <person name="Vogl C."/>
            <person name="Tomley F."/>
            <person name="Blake D.P."/>
            <person name="Joachim A."/>
        </authorList>
    </citation>
    <scope>NUCLEOTIDE SEQUENCE [LARGE SCALE GENOMIC DNA]</scope>
    <source>
        <strain evidence="2 3">Wien I</strain>
    </source>
</reference>